<keyword evidence="2" id="KW-1185">Reference proteome</keyword>
<dbReference type="RefSeq" id="WP_305108162.1">
    <property type="nucleotide sequence ID" value="NZ_JAUTWS010000080.1"/>
</dbReference>
<gene>
    <name evidence="1" type="ORF">Q7A36_33555</name>
</gene>
<evidence type="ECO:0000313" key="2">
    <source>
        <dbReference type="Proteomes" id="UP001243009"/>
    </source>
</evidence>
<sequence>MGGSGRRRALVLAAGFGVRLAAARAQPAGWPAPFEQRGIEVEVRDAANGVVARDRAYREARRRAWLRLRAALQEPEAPATEAEILAMVASIIVEQEHVAPRAYRGRLTIRFDPDRVAAIVGLYPPDEEEPD</sequence>
<organism evidence="1 2">
    <name type="scientific">Paracraurococcus lichenis</name>
    <dbReference type="NCBI Taxonomy" id="3064888"/>
    <lineage>
        <taxon>Bacteria</taxon>
        <taxon>Pseudomonadati</taxon>
        <taxon>Pseudomonadota</taxon>
        <taxon>Alphaproteobacteria</taxon>
        <taxon>Acetobacterales</taxon>
        <taxon>Roseomonadaceae</taxon>
        <taxon>Paracraurococcus</taxon>
    </lineage>
</organism>
<name>A0ABT9EBG3_9PROT</name>
<protein>
    <submittedName>
        <fullName evidence="1">Uncharacterized protein</fullName>
    </submittedName>
</protein>
<comment type="caution">
    <text evidence="1">The sequence shown here is derived from an EMBL/GenBank/DDBJ whole genome shotgun (WGS) entry which is preliminary data.</text>
</comment>
<proteinExistence type="predicted"/>
<dbReference type="EMBL" id="JAUTWS010000080">
    <property type="protein sequence ID" value="MDO9713303.1"/>
    <property type="molecule type" value="Genomic_DNA"/>
</dbReference>
<accession>A0ABT9EBG3</accession>
<evidence type="ECO:0000313" key="1">
    <source>
        <dbReference type="EMBL" id="MDO9713303.1"/>
    </source>
</evidence>
<reference evidence="1 2" key="1">
    <citation type="submission" date="2023-08" db="EMBL/GenBank/DDBJ databases">
        <title>The draft genome sequence of Paracraurococcus sp. LOR1-02.</title>
        <authorList>
            <person name="Kingkaew E."/>
            <person name="Tanasupawat S."/>
        </authorList>
    </citation>
    <scope>NUCLEOTIDE SEQUENCE [LARGE SCALE GENOMIC DNA]</scope>
    <source>
        <strain evidence="1 2">LOR1-02</strain>
    </source>
</reference>
<dbReference type="Proteomes" id="UP001243009">
    <property type="component" value="Unassembled WGS sequence"/>
</dbReference>